<dbReference type="HOGENOM" id="CLU_2115661_0_0_6"/>
<gene>
    <name evidence="1" type="ORF">F994_00218</name>
</gene>
<sequence>MIEKFTDLIKNIATSYKNHDLINVSGNLVDWFSAELTKKSVISKDWQNKYKQEREKVGKREITVYKSIYSFPLEENISTQEMSPLLEGNLKTIIVNAFERNPIARKQCLEFYGT</sequence>
<proteinExistence type="predicted"/>
<comment type="caution">
    <text evidence="1">The sequence shown here is derived from an EMBL/GenBank/DDBJ whole genome shotgun (WGS) entry which is preliminary data.</text>
</comment>
<dbReference type="EMBL" id="APOH01000008">
    <property type="protein sequence ID" value="ENU21222.1"/>
    <property type="molecule type" value="Genomic_DNA"/>
</dbReference>
<name>N8QH62_9GAMM</name>
<dbReference type="AlphaFoldDB" id="N8QH62"/>
<dbReference type="PATRIC" id="fig|1217715.3.peg.198"/>
<evidence type="ECO:0000313" key="2">
    <source>
        <dbReference type="Proteomes" id="UP000013086"/>
    </source>
</evidence>
<dbReference type="RefSeq" id="WP_004650447.1">
    <property type="nucleotide sequence ID" value="NZ_KB849175.1"/>
</dbReference>
<organism evidence="1 2">
    <name type="scientific">Acinetobacter bohemicus ANC 3994</name>
    <dbReference type="NCBI Taxonomy" id="1217715"/>
    <lineage>
        <taxon>Bacteria</taxon>
        <taxon>Pseudomonadati</taxon>
        <taxon>Pseudomonadota</taxon>
        <taxon>Gammaproteobacteria</taxon>
        <taxon>Moraxellales</taxon>
        <taxon>Moraxellaceae</taxon>
        <taxon>Acinetobacter</taxon>
    </lineage>
</organism>
<protein>
    <submittedName>
        <fullName evidence="1">Uncharacterized protein</fullName>
    </submittedName>
</protein>
<reference evidence="1 2" key="1">
    <citation type="submission" date="2013-02" db="EMBL/GenBank/DDBJ databases">
        <title>The Genome Sequence of Acinetobacter sp. ANC 3994.</title>
        <authorList>
            <consortium name="The Broad Institute Genome Sequencing Platform"/>
            <consortium name="The Broad Institute Genome Sequencing Center for Infectious Disease"/>
            <person name="Cerqueira G."/>
            <person name="Feldgarden M."/>
            <person name="Courvalin P."/>
            <person name="Perichon B."/>
            <person name="Grillot-Courvalin C."/>
            <person name="Clermont D."/>
            <person name="Rocha E."/>
            <person name="Yoon E.-J."/>
            <person name="Nemec A."/>
            <person name="Walker B."/>
            <person name="Young S.K."/>
            <person name="Zeng Q."/>
            <person name="Gargeya S."/>
            <person name="Fitzgerald M."/>
            <person name="Haas B."/>
            <person name="Abouelleil A."/>
            <person name="Alvarado L."/>
            <person name="Arachchi H.M."/>
            <person name="Berlin A.M."/>
            <person name="Chapman S.B."/>
            <person name="Dewar J."/>
            <person name="Goldberg J."/>
            <person name="Griggs A."/>
            <person name="Gujja S."/>
            <person name="Hansen M."/>
            <person name="Howarth C."/>
            <person name="Imamovic A."/>
            <person name="Larimer J."/>
            <person name="McCowan C."/>
            <person name="Murphy C."/>
            <person name="Neiman D."/>
            <person name="Pearson M."/>
            <person name="Priest M."/>
            <person name="Roberts A."/>
            <person name="Saif S."/>
            <person name="Shea T."/>
            <person name="Sisk P."/>
            <person name="Sykes S."/>
            <person name="Wortman J."/>
            <person name="Nusbaum C."/>
            <person name="Birren B."/>
        </authorList>
    </citation>
    <scope>NUCLEOTIDE SEQUENCE [LARGE SCALE GENOMIC DNA]</scope>
    <source>
        <strain evidence="1 2">ANC 3994</strain>
    </source>
</reference>
<evidence type="ECO:0000313" key="1">
    <source>
        <dbReference type="EMBL" id="ENU21222.1"/>
    </source>
</evidence>
<accession>N8QH62</accession>
<dbReference type="Proteomes" id="UP000013086">
    <property type="component" value="Unassembled WGS sequence"/>
</dbReference>